<proteinExistence type="predicted"/>
<dbReference type="EMBL" id="BARV01037647">
    <property type="protein sequence ID" value="GAI52931.1"/>
    <property type="molecule type" value="Genomic_DNA"/>
</dbReference>
<feature type="non-terminal residue" evidence="1">
    <location>
        <position position="199"/>
    </location>
</feature>
<comment type="caution">
    <text evidence="1">The sequence shown here is derived from an EMBL/GenBank/DDBJ whole genome shotgun (WGS) entry which is preliminary data.</text>
</comment>
<gene>
    <name evidence="1" type="ORF">S06H3_58197</name>
</gene>
<dbReference type="AlphaFoldDB" id="X1QDN4"/>
<name>X1QDN4_9ZZZZ</name>
<evidence type="ECO:0000313" key="1">
    <source>
        <dbReference type="EMBL" id="GAI52931.1"/>
    </source>
</evidence>
<sequence>MLSGKVSVMPASTKKWVIDYVNQVIKGQQTGTDAEINRVVTETGLKGLFDKILKPFGRTVGMQPVTRVAKISGRLVISGVMGAGRPKQLIRNLFQNVQNLGLYGVKPCLKAFLPANEQIQELIDRSLFYKSYTGYEELPVELMGKIERAWLLPYGKTATFNAKTAMKAAYWDTLNLIIDPKYAQYGWADPTRTYKEAKG</sequence>
<organism evidence="1">
    <name type="scientific">marine sediment metagenome</name>
    <dbReference type="NCBI Taxonomy" id="412755"/>
    <lineage>
        <taxon>unclassified sequences</taxon>
        <taxon>metagenomes</taxon>
        <taxon>ecological metagenomes</taxon>
    </lineage>
</organism>
<accession>X1QDN4</accession>
<reference evidence="1" key="1">
    <citation type="journal article" date="2014" name="Front. Microbiol.">
        <title>High frequency of phylogenetically diverse reductive dehalogenase-homologous genes in deep subseafloor sedimentary metagenomes.</title>
        <authorList>
            <person name="Kawai M."/>
            <person name="Futagami T."/>
            <person name="Toyoda A."/>
            <person name="Takaki Y."/>
            <person name="Nishi S."/>
            <person name="Hori S."/>
            <person name="Arai W."/>
            <person name="Tsubouchi T."/>
            <person name="Morono Y."/>
            <person name="Uchiyama I."/>
            <person name="Ito T."/>
            <person name="Fujiyama A."/>
            <person name="Inagaki F."/>
            <person name="Takami H."/>
        </authorList>
    </citation>
    <scope>NUCLEOTIDE SEQUENCE</scope>
    <source>
        <strain evidence="1">Expedition CK06-06</strain>
    </source>
</reference>
<protein>
    <submittedName>
        <fullName evidence="1">Uncharacterized protein</fullName>
    </submittedName>
</protein>